<proteinExistence type="predicted"/>
<name>F2BCS0_9NEIS</name>
<dbReference type="Proteomes" id="UP000004105">
    <property type="component" value="Unassembled WGS sequence"/>
</dbReference>
<gene>
    <name evidence="1" type="ORF">HMPREF9123_1525</name>
</gene>
<sequence length="73" mass="8200">MRESANRTTGATKGRLKNGFDRTETLFFRRPLNNKNRMRGCATPCPTAFSDGRQAQIPPCRYNAAFTRPPPSP</sequence>
<dbReference type="HOGENOM" id="CLU_2700922_0_0_4"/>
<keyword evidence="2" id="KW-1185">Reference proteome</keyword>
<evidence type="ECO:0000313" key="1">
    <source>
        <dbReference type="EMBL" id="EGF10854.1"/>
    </source>
</evidence>
<accession>F2BCS0</accession>
<dbReference type="EMBL" id="AFAY01000030">
    <property type="protein sequence ID" value="EGF10854.1"/>
    <property type="molecule type" value="Genomic_DNA"/>
</dbReference>
<evidence type="ECO:0000313" key="2">
    <source>
        <dbReference type="Proteomes" id="UP000004105"/>
    </source>
</evidence>
<protein>
    <submittedName>
        <fullName evidence="1">Uncharacterized protein</fullName>
    </submittedName>
</protein>
<comment type="caution">
    <text evidence="1">The sequence shown here is derived from an EMBL/GenBank/DDBJ whole genome shotgun (WGS) entry which is preliminary data.</text>
</comment>
<organism evidence="1 2">
    <name type="scientific">Neisseria bacilliformis ATCC BAA-1200</name>
    <dbReference type="NCBI Taxonomy" id="888742"/>
    <lineage>
        <taxon>Bacteria</taxon>
        <taxon>Pseudomonadati</taxon>
        <taxon>Pseudomonadota</taxon>
        <taxon>Betaproteobacteria</taxon>
        <taxon>Neisseriales</taxon>
        <taxon>Neisseriaceae</taxon>
        <taxon>Neisseria</taxon>
    </lineage>
</organism>
<dbReference type="AlphaFoldDB" id="F2BCS0"/>
<reference evidence="1 2" key="1">
    <citation type="submission" date="2011-02" db="EMBL/GenBank/DDBJ databases">
        <authorList>
            <person name="Muzny D."/>
            <person name="Qin X."/>
            <person name="Deng J."/>
            <person name="Jiang H."/>
            <person name="Liu Y."/>
            <person name="Qu J."/>
            <person name="Song X.-Z."/>
            <person name="Zhang L."/>
            <person name="Thornton R."/>
            <person name="Coyle M."/>
            <person name="Francisco L."/>
            <person name="Jackson L."/>
            <person name="Javaid M."/>
            <person name="Korchina V."/>
            <person name="Kovar C."/>
            <person name="Mata R."/>
            <person name="Mathew T."/>
            <person name="Ngo R."/>
            <person name="Nguyen L."/>
            <person name="Nguyen N."/>
            <person name="Okwuonu G."/>
            <person name="Ongeri F."/>
            <person name="Pham C."/>
            <person name="Simmons D."/>
            <person name="Wilczek-Boney K."/>
            <person name="Hale W."/>
            <person name="Jakkamsetti A."/>
            <person name="Pham P."/>
            <person name="Ruth R."/>
            <person name="San Lucas F."/>
            <person name="Warren J."/>
            <person name="Zhang J."/>
            <person name="Zhao Z."/>
            <person name="Zhou C."/>
            <person name="Zhu D."/>
            <person name="Lee S."/>
            <person name="Bess C."/>
            <person name="Blankenburg K."/>
            <person name="Forbes L."/>
            <person name="Fu Q."/>
            <person name="Gubbala S."/>
            <person name="Hirani K."/>
            <person name="Jayaseelan J.C."/>
            <person name="Lara F."/>
            <person name="Munidasa M."/>
            <person name="Palculict T."/>
            <person name="Patil S."/>
            <person name="Pu L.-L."/>
            <person name="Saada N."/>
            <person name="Tang L."/>
            <person name="Weissenberger G."/>
            <person name="Zhu Y."/>
            <person name="Hemphill L."/>
            <person name="Shang Y."/>
            <person name="Youmans B."/>
            <person name="Ayvaz T."/>
            <person name="Ross M."/>
            <person name="Santibanez J."/>
            <person name="Aqrawi P."/>
            <person name="Gross S."/>
            <person name="Joshi V."/>
            <person name="Fowler G."/>
            <person name="Nazareth L."/>
            <person name="Reid J."/>
            <person name="Worley K."/>
            <person name="Petrosino J."/>
            <person name="Highlander S."/>
            <person name="Gibbs R."/>
        </authorList>
    </citation>
    <scope>NUCLEOTIDE SEQUENCE [LARGE SCALE GENOMIC DNA]</scope>
    <source>
        <strain evidence="1 2">ATCC BAA-1200</strain>
    </source>
</reference>